<dbReference type="Proteomes" id="UP000278143">
    <property type="component" value="Unassembled WGS sequence"/>
</dbReference>
<dbReference type="Gene3D" id="3.40.50.300">
    <property type="entry name" value="P-loop containing nucleotide triphosphate hydrolases"/>
    <property type="match status" value="1"/>
</dbReference>
<dbReference type="InterPro" id="IPR027417">
    <property type="entry name" value="P-loop_NTPase"/>
</dbReference>
<evidence type="ECO:0000256" key="3">
    <source>
        <dbReference type="ARBA" id="ARBA00020256"/>
    </source>
</evidence>
<evidence type="ECO:0000256" key="1">
    <source>
        <dbReference type="ARBA" id="ARBA00004389"/>
    </source>
</evidence>
<evidence type="ECO:0000256" key="2">
    <source>
        <dbReference type="ARBA" id="ARBA00005619"/>
    </source>
</evidence>
<evidence type="ECO:0000256" key="4">
    <source>
        <dbReference type="ARBA" id="ARBA00022692"/>
    </source>
</evidence>
<evidence type="ECO:0000313" key="11">
    <source>
        <dbReference type="EMBL" id="RKP25778.1"/>
    </source>
</evidence>
<dbReference type="InterPro" id="IPR019009">
    <property type="entry name" value="SRP_receptor_beta_su"/>
</dbReference>
<keyword evidence="5" id="KW-0547">Nucleotide-binding</keyword>
<evidence type="ECO:0000256" key="10">
    <source>
        <dbReference type="ARBA" id="ARBA00023170"/>
    </source>
</evidence>
<dbReference type="CDD" id="cd04105">
    <property type="entry name" value="SR_beta"/>
    <property type="match status" value="1"/>
</dbReference>
<sequence length="183" mass="20552">MVDTHTSLKENTMLVNLSDEDSDEPCTVRVIDVPGHEKLRYQLHHFTPIARAIVFVIDAARLSKDIRDTAAYLYDVLSDRHLIEREVPILLACHKSDLATAYAPARCRSMLEAEIDRIRVTRTAAVDSQLDDATATDRYLGYEGEPFKFDHLPQPIDELACSSRQAADEGLAGVRAWMANVLE</sequence>
<keyword evidence="6" id="KW-0256">Endoplasmic reticulum</keyword>
<organism evidence="11 12">
    <name type="scientific">Syncephalis pseudoplumigaleata</name>
    <dbReference type="NCBI Taxonomy" id="1712513"/>
    <lineage>
        <taxon>Eukaryota</taxon>
        <taxon>Fungi</taxon>
        <taxon>Fungi incertae sedis</taxon>
        <taxon>Zoopagomycota</taxon>
        <taxon>Zoopagomycotina</taxon>
        <taxon>Zoopagomycetes</taxon>
        <taxon>Zoopagales</taxon>
        <taxon>Piptocephalidaceae</taxon>
        <taxon>Syncephalis</taxon>
    </lineage>
</organism>
<evidence type="ECO:0000256" key="7">
    <source>
        <dbReference type="ARBA" id="ARBA00022989"/>
    </source>
</evidence>
<dbReference type="GO" id="GO:0005789">
    <property type="term" value="C:endoplasmic reticulum membrane"/>
    <property type="evidence" value="ECO:0007669"/>
    <property type="project" value="UniProtKB-SubCell"/>
</dbReference>
<protein>
    <recommendedName>
        <fullName evidence="3">Signal recognition particle receptor subunit beta</fullName>
    </recommendedName>
</protein>
<keyword evidence="10 11" id="KW-0675">Receptor</keyword>
<comment type="similarity">
    <text evidence="2">Belongs to the SRP receptor beta subunit family.</text>
</comment>
<evidence type="ECO:0000256" key="5">
    <source>
        <dbReference type="ARBA" id="ARBA00022741"/>
    </source>
</evidence>
<dbReference type="Pfam" id="PF09439">
    <property type="entry name" value="SRPRB"/>
    <property type="match status" value="1"/>
</dbReference>
<reference evidence="12" key="1">
    <citation type="journal article" date="2018" name="Nat. Microbiol.">
        <title>Leveraging single-cell genomics to expand the fungal tree of life.</title>
        <authorList>
            <person name="Ahrendt S.R."/>
            <person name="Quandt C.A."/>
            <person name="Ciobanu D."/>
            <person name="Clum A."/>
            <person name="Salamov A."/>
            <person name="Andreopoulos B."/>
            <person name="Cheng J.F."/>
            <person name="Woyke T."/>
            <person name="Pelin A."/>
            <person name="Henrissat B."/>
            <person name="Reynolds N.K."/>
            <person name="Benny G.L."/>
            <person name="Smith M.E."/>
            <person name="James T.Y."/>
            <person name="Grigoriev I.V."/>
        </authorList>
    </citation>
    <scope>NUCLEOTIDE SEQUENCE [LARGE SCALE GENOMIC DNA]</scope>
    <source>
        <strain evidence="12">Benny S71-1</strain>
    </source>
</reference>
<dbReference type="AlphaFoldDB" id="A0A4P9Z0G5"/>
<dbReference type="OrthoDB" id="41266at2759"/>
<comment type="subcellular location">
    <subcellularLocation>
        <location evidence="1">Endoplasmic reticulum membrane</location>
        <topology evidence="1">Single-pass membrane protein</topology>
    </subcellularLocation>
</comment>
<evidence type="ECO:0000256" key="9">
    <source>
        <dbReference type="ARBA" id="ARBA00023136"/>
    </source>
</evidence>
<keyword evidence="7" id="KW-1133">Transmembrane helix</keyword>
<proteinExistence type="inferred from homology"/>
<dbReference type="SUPFAM" id="SSF52540">
    <property type="entry name" value="P-loop containing nucleoside triphosphate hydrolases"/>
    <property type="match status" value="1"/>
</dbReference>
<keyword evidence="12" id="KW-1185">Reference proteome</keyword>
<evidence type="ECO:0000313" key="12">
    <source>
        <dbReference type="Proteomes" id="UP000278143"/>
    </source>
</evidence>
<evidence type="ECO:0000256" key="6">
    <source>
        <dbReference type="ARBA" id="ARBA00022824"/>
    </source>
</evidence>
<dbReference type="EMBL" id="KZ989621">
    <property type="protein sequence ID" value="RKP25778.1"/>
    <property type="molecule type" value="Genomic_DNA"/>
</dbReference>
<gene>
    <name evidence="11" type="ORF">SYNPS1DRAFT_28500</name>
</gene>
<keyword evidence="8" id="KW-0342">GTP-binding</keyword>
<dbReference type="GO" id="GO:0005525">
    <property type="term" value="F:GTP binding"/>
    <property type="evidence" value="ECO:0007669"/>
    <property type="project" value="UniProtKB-KW"/>
</dbReference>
<evidence type="ECO:0000256" key="8">
    <source>
        <dbReference type="ARBA" id="ARBA00023134"/>
    </source>
</evidence>
<accession>A0A4P9Z0G5</accession>
<keyword evidence="4" id="KW-0812">Transmembrane</keyword>
<keyword evidence="9" id="KW-0472">Membrane</keyword>
<name>A0A4P9Z0G5_9FUNG</name>